<dbReference type="PANTHER" id="PTHR45766">
    <property type="entry name" value="DNA ANNEALING HELICASE AND ENDONUCLEASE ZRANB3 FAMILY MEMBER"/>
    <property type="match status" value="1"/>
</dbReference>
<sequence>MGIRSSPFQWRCSSPELPSKRRVVQTIDFDTGKYSELIQDAVEKAKTIDTVKKYFDKGRLTREAVNEGRQAIGIAKAPYVAAFVKMLLDAGEDETNILIILLRAGSGLNLQKATCVVFGEFDWSPAVHSQCEDRAHRIGKKDSLLCYYLVAPEGTDEEIQEHLGLKVSQFVGIMGDKAETEEDRNIAQNVAAEHMNKIIEKLKNMKFSA</sequence>
<dbReference type="InterPro" id="IPR001650">
    <property type="entry name" value="Helicase_C-like"/>
</dbReference>
<reference evidence="3" key="1">
    <citation type="submission" date="2021-11" db="EMBL/GenBank/DDBJ databases">
        <authorList>
            <person name="Qingchun L."/>
            <person name="Dong Z."/>
            <person name="Zongwei Q."/>
            <person name="Jia Z."/>
            <person name="Duotao L."/>
        </authorList>
    </citation>
    <scope>NUCLEOTIDE SEQUENCE</scope>
    <source>
        <strain evidence="3">WLY-B-L2</strain>
    </source>
</reference>
<dbReference type="InterPro" id="IPR027417">
    <property type="entry name" value="P-loop_NTPase"/>
</dbReference>
<keyword evidence="3" id="KW-0547">Nucleotide-binding</keyword>
<comment type="caution">
    <text evidence="3">The sequence shown here is derived from an EMBL/GenBank/DDBJ whole genome shotgun (WGS) entry which is preliminary data.</text>
</comment>
<organism evidence="3 4">
    <name type="scientific">Clostridium aromativorans</name>
    <dbReference type="NCBI Taxonomy" id="2836848"/>
    <lineage>
        <taxon>Bacteria</taxon>
        <taxon>Bacillati</taxon>
        <taxon>Bacillota</taxon>
        <taxon>Clostridia</taxon>
        <taxon>Eubacteriales</taxon>
        <taxon>Clostridiaceae</taxon>
        <taxon>Clostridium</taxon>
    </lineage>
</organism>
<name>A0ABS8NDT9_9CLOT</name>
<evidence type="ECO:0000313" key="4">
    <source>
        <dbReference type="Proteomes" id="UP001165422"/>
    </source>
</evidence>
<dbReference type="EMBL" id="JAJJPB010000068">
    <property type="protein sequence ID" value="MCC9296883.1"/>
    <property type="molecule type" value="Genomic_DNA"/>
</dbReference>
<dbReference type="InterPro" id="IPR049730">
    <property type="entry name" value="SNF2/RAD54-like_C"/>
</dbReference>
<dbReference type="SUPFAM" id="SSF52540">
    <property type="entry name" value="P-loop containing nucleoside triphosphate hydrolases"/>
    <property type="match status" value="1"/>
</dbReference>
<evidence type="ECO:0000313" key="3">
    <source>
        <dbReference type="EMBL" id="MCC9296883.1"/>
    </source>
</evidence>
<dbReference type="CDD" id="cd18793">
    <property type="entry name" value="SF2_C_SNF"/>
    <property type="match status" value="1"/>
</dbReference>
<evidence type="ECO:0000259" key="2">
    <source>
        <dbReference type="Pfam" id="PF00271"/>
    </source>
</evidence>
<evidence type="ECO:0000256" key="1">
    <source>
        <dbReference type="ARBA" id="ARBA00022801"/>
    </source>
</evidence>
<protein>
    <submittedName>
        <fullName evidence="3">SWF/SNF helicase family protein</fullName>
    </submittedName>
</protein>
<dbReference type="Gene3D" id="3.40.50.300">
    <property type="entry name" value="P-loop containing nucleotide triphosphate hydrolases"/>
    <property type="match status" value="1"/>
</dbReference>
<keyword evidence="1" id="KW-0378">Hydrolase</keyword>
<keyword evidence="4" id="KW-1185">Reference proteome</keyword>
<feature type="domain" description="Helicase C-terminal" evidence="2">
    <location>
        <begin position="92"/>
        <end position="139"/>
    </location>
</feature>
<dbReference type="Proteomes" id="UP001165422">
    <property type="component" value="Unassembled WGS sequence"/>
</dbReference>
<accession>A0ABS8NDT9</accession>
<gene>
    <name evidence="3" type="ORF">LN736_18820</name>
</gene>
<dbReference type="Pfam" id="PF00271">
    <property type="entry name" value="Helicase_C"/>
    <property type="match status" value="1"/>
</dbReference>
<keyword evidence="3" id="KW-0067">ATP-binding</keyword>
<dbReference type="PANTHER" id="PTHR45766:SF6">
    <property type="entry name" value="SWI_SNF-RELATED MATRIX-ASSOCIATED ACTIN-DEPENDENT REGULATOR OF CHROMATIN SUBFAMILY A-LIKE PROTEIN 1"/>
    <property type="match status" value="1"/>
</dbReference>
<keyword evidence="3" id="KW-0347">Helicase</keyword>
<dbReference type="GO" id="GO:0004386">
    <property type="term" value="F:helicase activity"/>
    <property type="evidence" value="ECO:0007669"/>
    <property type="project" value="UniProtKB-KW"/>
</dbReference>
<proteinExistence type="predicted"/>